<dbReference type="EMBL" id="AGIZ01000009">
    <property type="protein sequence ID" value="EHC11658.1"/>
    <property type="molecule type" value="Genomic_DNA"/>
</dbReference>
<reference evidence="1 2" key="1">
    <citation type="submission" date="2011-09" db="EMBL/GenBank/DDBJ databases">
        <title>The draft genome of Fischerella sp. JSC-11.</title>
        <authorList>
            <consortium name="US DOE Joint Genome Institute (JGI-PGF)"/>
            <person name="Lucas S."/>
            <person name="Han J."/>
            <person name="Lapidus A."/>
            <person name="Cheng J.-F."/>
            <person name="Goodwin L."/>
            <person name="Pitluck S."/>
            <person name="Peters L."/>
            <person name="Land M.L."/>
            <person name="Hauser L."/>
            <person name="Sarkisova S."/>
            <person name="Bryant D.A."/>
            <person name="Brown I."/>
            <person name="Woyke T.J."/>
        </authorList>
    </citation>
    <scope>NUCLEOTIDE SEQUENCE [LARGE SCALE GENOMIC DNA]</scope>
    <source>
        <strain evidence="1 2">JSC-11</strain>
    </source>
</reference>
<dbReference type="Proteomes" id="UP000004344">
    <property type="component" value="Unassembled WGS sequence"/>
</dbReference>
<sequence>MLPILLILPIAQTIPLPPSPPEEVVQTQQVRPLPGKLDRIPTFNSNSPEKVLTEGILLSTFPGEDKKVPTAHLNYPFKGRFDIFAHHVAEAPTPNDLRSLYLGIILHNPGKQPVKINVFQGATYLSQPDAPFVELPSLSKNLLGNVFAGPGDRVMNDVLRGRRQKIFPAQIVIPPGQSQMLLNAPIPVKGLTPPLNGRSALVRLHSSGTVYAASLAMFAKTNSDGSERPPTLEEWQILLNNANLAGPRDKTPTPLEKSDKPIIYGRVAGVANGSFWRAFITDSPKSKYLTIPQPGQAYSYALSTVPGGTLGTGQIQSAPMLVRYPDTAYLAHGNYGIQYSLKFPLSNNTQTPQKVTISMQTPLKEDQLVKPGLRFLSTPAKQVFFRGTVRLGYKDDQGKQQTQFVHLVQKRGQAGEPLVVLNMKPGDKRLVQVDFLYPPDATPPQVLTVETAQKSAVN</sequence>
<evidence type="ECO:0008006" key="3">
    <source>
        <dbReference type="Google" id="ProtNLM"/>
    </source>
</evidence>
<dbReference type="AlphaFoldDB" id="G6FW19"/>
<dbReference type="RefSeq" id="WP_009458061.1">
    <property type="nucleotide sequence ID" value="NZ_AGIZ01000009.1"/>
</dbReference>
<accession>G6FW19</accession>
<proteinExistence type="predicted"/>
<protein>
    <recommendedName>
        <fullName evidence="3">DUF3370 domain-containing protein</fullName>
    </recommendedName>
</protein>
<dbReference type="InterPro" id="IPR021801">
    <property type="entry name" value="DUF3370"/>
</dbReference>
<gene>
    <name evidence="1" type="ORF">FJSC11DRAFT_3110</name>
</gene>
<dbReference type="GeneID" id="35797183"/>
<comment type="caution">
    <text evidence="1">The sequence shown here is derived from an EMBL/GenBank/DDBJ whole genome shotgun (WGS) entry which is preliminary data.</text>
</comment>
<evidence type="ECO:0000313" key="1">
    <source>
        <dbReference type="EMBL" id="EHC11658.1"/>
    </source>
</evidence>
<dbReference type="Pfam" id="PF11850">
    <property type="entry name" value="DUF3370"/>
    <property type="match status" value="1"/>
</dbReference>
<organism evidence="1 2">
    <name type="scientific">Fischerella thermalis JSC-11</name>
    <dbReference type="NCBI Taxonomy" id="741277"/>
    <lineage>
        <taxon>Bacteria</taxon>
        <taxon>Bacillati</taxon>
        <taxon>Cyanobacteriota</taxon>
        <taxon>Cyanophyceae</taxon>
        <taxon>Nostocales</taxon>
        <taxon>Hapalosiphonaceae</taxon>
        <taxon>Fischerella</taxon>
    </lineage>
</organism>
<name>G6FW19_9CYAN</name>
<keyword evidence="2" id="KW-1185">Reference proteome</keyword>
<evidence type="ECO:0000313" key="2">
    <source>
        <dbReference type="Proteomes" id="UP000004344"/>
    </source>
</evidence>